<dbReference type="PANTHER" id="PTHR42985">
    <property type="entry name" value="SODIUM-COUPLED MONOCARBOXYLATE TRANSPORTER"/>
    <property type="match status" value="1"/>
</dbReference>
<feature type="transmembrane region" description="Helical" evidence="12">
    <location>
        <begin position="456"/>
        <end position="475"/>
    </location>
</feature>
<evidence type="ECO:0000256" key="5">
    <source>
        <dbReference type="ARBA" id="ARBA00022692"/>
    </source>
</evidence>
<feature type="transmembrane region" description="Helical" evidence="12">
    <location>
        <begin position="43"/>
        <end position="62"/>
    </location>
</feature>
<evidence type="ECO:0000256" key="8">
    <source>
        <dbReference type="ARBA" id="ARBA00023065"/>
    </source>
</evidence>
<keyword evidence="14" id="KW-1185">Reference proteome</keyword>
<feature type="transmembrane region" description="Helical" evidence="12">
    <location>
        <begin position="428"/>
        <end position="444"/>
    </location>
</feature>
<dbReference type="KEGG" id="rhoz:GXP67_18900"/>
<evidence type="ECO:0000256" key="7">
    <source>
        <dbReference type="ARBA" id="ARBA00023053"/>
    </source>
</evidence>
<evidence type="ECO:0000256" key="3">
    <source>
        <dbReference type="ARBA" id="ARBA00022448"/>
    </source>
</evidence>
<keyword evidence="3" id="KW-0813">Transport</keyword>
<evidence type="ECO:0000313" key="13">
    <source>
        <dbReference type="EMBL" id="QHT68565.1"/>
    </source>
</evidence>
<dbReference type="GO" id="GO:0006814">
    <property type="term" value="P:sodium ion transport"/>
    <property type="evidence" value="ECO:0007669"/>
    <property type="project" value="UniProtKB-KW"/>
</dbReference>
<sequence length="493" mass="55346">MNPILVVSILVIYFGALLVIAYFTSRNADTQTFFTANKKSPWYLVAFGMIGTSLSGVTFISVPGNVGTTQFTYFQFVLGNLVGYFVIATVLMPLYYRLNLVSIYTYLEGRFGFWSYKTGSFFFLLSRTIGAAFRLFLVAAVLQIGVYGQWGIPFWVNVLITIFLIWVYTFQGGIKTIVWTDTFQTFFLISAVIISVYLISQELGLTLGEMVNTVSQSDYGQIFNWEVNSSKYFWKQFTAGAFIAIAMTGLDQDLMQKNLTCRNLQDAQKNMFSFCTVFVFVNLLFLTLGALLYLYAQNKGIALPERSDYLYPTLALQHFGLLAAIFFLLGITASSYASADSALAALTTAFCIDFLDFDKRPEKERQQLKFIVHVGFSILLFLIILLFEAINDASVVSAVFTAAGYTYGPLLGLFAFGMLTKLPVRDKFVPYVCLVSPIICYIINRNSETWLGGYKFGFEILILNGFLTFLGLLLLSRRKTSTEIPVATSGRRI</sequence>
<keyword evidence="10" id="KW-0739">Sodium transport</keyword>
<dbReference type="InterPro" id="IPR001734">
    <property type="entry name" value="Na/solute_symporter"/>
</dbReference>
<keyword evidence="5 12" id="KW-0812">Transmembrane</keyword>
<dbReference type="Proteomes" id="UP000480178">
    <property type="component" value="Chromosome"/>
</dbReference>
<feature type="transmembrane region" description="Helical" evidence="12">
    <location>
        <begin position="396"/>
        <end position="416"/>
    </location>
</feature>
<dbReference type="RefSeq" id="WP_162444576.1">
    <property type="nucleotide sequence ID" value="NZ_CP048222.1"/>
</dbReference>
<keyword evidence="7" id="KW-0915">Sodium</keyword>
<dbReference type="Pfam" id="PF00474">
    <property type="entry name" value="SSF"/>
    <property type="match status" value="1"/>
</dbReference>
<dbReference type="PROSITE" id="PS50283">
    <property type="entry name" value="NA_SOLUT_SYMP_3"/>
    <property type="match status" value="1"/>
</dbReference>
<keyword evidence="8" id="KW-0406">Ion transport</keyword>
<comment type="subcellular location">
    <subcellularLocation>
        <location evidence="1">Cell membrane</location>
        <topology evidence="1">Multi-pass membrane protein</topology>
    </subcellularLocation>
</comment>
<comment type="similarity">
    <text evidence="2 11">Belongs to the sodium:solute symporter (SSF) (TC 2.A.21) family.</text>
</comment>
<feature type="transmembrane region" description="Helical" evidence="12">
    <location>
        <begin position="119"/>
        <end position="146"/>
    </location>
</feature>
<evidence type="ECO:0000256" key="1">
    <source>
        <dbReference type="ARBA" id="ARBA00004651"/>
    </source>
</evidence>
<accession>A0A6C0GKN5</accession>
<protein>
    <submittedName>
        <fullName evidence="13">Sodium:solute symporter</fullName>
    </submittedName>
</protein>
<dbReference type="GO" id="GO:0015293">
    <property type="term" value="F:symporter activity"/>
    <property type="evidence" value="ECO:0007669"/>
    <property type="project" value="TreeGrafter"/>
</dbReference>
<dbReference type="Gene3D" id="1.20.1730.10">
    <property type="entry name" value="Sodium/glucose cotransporter"/>
    <property type="match status" value="1"/>
</dbReference>
<gene>
    <name evidence="13" type="ORF">GXP67_18900</name>
</gene>
<proteinExistence type="inferred from homology"/>
<evidence type="ECO:0000256" key="12">
    <source>
        <dbReference type="SAM" id="Phobius"/>
    </source>
</evidence>
<evidence type="ECO:0000313" key="14">
    <source>
        <dbReference type="Proteomes" id="UP000480178"/>
    </source>
</evidence>
<organism evidence="13 14">
    <name type="scientific">Rhodocytophaga rosea</name>
    <dbReference type="NCBI Taxonomy" id="2704465"/>
    <lineage>
        <taxon>Bacteria</taxon>
        <taxon>Pseudomonadati</taxon>
        <taxon>Bacteroidota</taxon>
        <taxon>Cytophagia</taxon>
        <taxon>Cytophagales</taxon>
        <taxon>Rhodocytophagaceae</taxon>
        <taxon>Rhodocytophaga</taxon>
    </lineage>
</organism>
<evidence type="ECO:0000256" key="6">
    <source>
        <dbReference type="ARBA" id="ARBA00022989"/>
    </source>
</evidence>
<evidence type="ECO:0000256" key="2">
    <source>
        <dbReference type="ARBA" id="ARBA00006434"/>
    </source>
</evidence>
<feature type="transmembrane region" description="Helical" evidence="12">
    <location>
        <begin position="315"/>
        <end position="337"/>
    </location>
</feature>
<feature type="transmembrane region" description="Helical" evidence="12">
    <location>
        <begin position="152"/>
        <end position="170"/>
    </location>
</feature>
<name>A0A6C0GKN5_9BACT</name>
<evidence type="ECO:0000256" key="4">
    <source>
        <dbReference type="ARBA" id="ARBA00022475"/>
    </source>
</evidence>
<evidence type="ECO:0000256" key="10">
    <source>
        <dbReference type="ARBA" id="ARBA00023201"/>
    </source>
</evidence>
<feature type="transmembrane region" description="Helical" evidence="12">
    <location>
        <begin position="271"/>
        <end position="295"/>
    </location>
</feature>
<feature type="transmembrane region" description="Helical" evidence="12">
    <location>
        <begin position="6"/>
        <end position="23"/>
    </location>
</feature>
<keyword evidence="6 12" id="KW-1133">Transmembrane helix</keyword>
<feature type="transmembrane region" description="Helical" evidence="12">
    <location>
        <begin position="370"/>
        <end position="390"/>
    </location>
</feature>
<reference evidence="13 14" key="1">
    <citation type="submission" date="2020-01" db="EMBL/GenBank/DDBJ databases">
        <authorList>
            <person name="Kim M.K."/>
        </authorList>
    </citation>
    <scope>NUCLEOTIDE SEQUENCE [LARGE SCALE GENOMIC DNA]</scope>
    <source>
        <strain evidence="13 14">172606-1</strain>
    </source>
</reference>
<dbReference type="InterPro" id="IPR051163">
    <property type="entry name" value="Sodium:Solute_Symporter_SSF"/>
</dbReference>
<feature type="transmembrane region" description="Helical" evidence="12">
    <location>
        <begin position="74"/>
        <end position="98"/>
    </location>
</feature>
<keyword evidence="4" id="KW-1003">Cell membrane</keyword>
<feature type="transmembrane region" description="Helical" evidence="12">
    <location>
        <begin position="182"/>
        <end position="200"/>
    </location>
</feature>
<dbReference type="AlphaFoldDB" id="A0A6C0GKN5"/>
<dbReference type="PANTHER" id="PTHR42985:SF47">
    <property type="entry name" value="INTEGRAL MEMBRANE TRANSPORT PROTEIN"/>
    <property type="match status" value="1"/>
</dbReference>
<keyword evidence="9 12" id="KW-0472">Membrane</keyword>
<dbReference type="InterPro" id="IPR038377">
    <property type="entry name" value="Na/Glc_symporter_sf"/>
</dbReference>
<feature type="transmembrane region" description="Helical" evidence="12">
    <location>
        <begin position="232"/>
        <end position="250"/>
    </location>
</feature>
<evidence type="ECO:0000256" key="11">
    <source>
        <dbReference type="RuleBase" id="RU362091"/>
    </source>
</evidence>
<evidence type="ECO:0000256" key="9">
    <source>
        <dbReference type="ARBA" id="ARBA00023136"/>
    </source>
</evidence>
<dbReference type="EMBL" id="CP048222">
    <property type="protein sequence ID" value="QHT68565.1"/>
    <property type="molecule type" value="Genomic_DNA"/>
</dbReference>
<dbReference type="GO" id="GO:0005886">
    <property type="term" value="C:plasma membrane"/>
    <property type="evidence" value="ECO:0007669"/>
    <property type="project" value="UniProtKB-SubCell"/>
</dbReference>
<dbReference type="CDD" id="cd10326">
    <property type="entry name" value="SLC5sbd_NIS-like"/>
    <property type="match status" value="1"/>
</dbReference>